<sequence>MKSLTFRAVSGVIAGSILFTLPGTATAAVRAPAPPWPLPGAGHGVAGKPLVNAGMGSNPALSTVRKKRSKPVRSTVDKPTGRSAESIPGELADEAADGTEHEAADGTEHEAADGTEREAAGGVAREVAAGAVREAAAGAVRESVGVGEARPRVVEAAGEGSRKERRGADLAFRVSVPGATASGVYAISTAPAETRRGVKGKGSPALSVSLKVTGRTRCGVLQMTTNGPADGIEWYTFAVLCKPGTATFRTEATRLPWSSGTLPSVRICNGLSPALAEGDDCDDFEPPRGS</sequence>
<reference evidence="3 4" key="1">
    <citation type="submission" date="2016-10" db="EMBL/GenBank/DDBJ databases">
        <authorList>
            <person name="de Groot N.N."/>
        </authorList>
    </citation>
    <scope>NUCLEOTIDE SEQUENCE [LARGE SCALE GENOMIC DNA]</scope>
    <source>
        <strain evidence="3 4">DSM 43941</strain>
    </source>
</reference>
<feature type="region of interest" description="Disordered" evidence="1">
    <location>
        <begin position="56"/>
        <end position="121"/>
    </location>
</feature>
<name>A0A1H1ZK60_9ACTN</name>
<dbReference type="OrthoDB" id="3298032at2"/>
<accession>A0A1H1ZK60</accession>
<proteinExistence type="predicted"/>
<keyword evidence="4" id="KW-1185">Reference proteome</keyword>
<keyword evidence="2" id="KW-0732">Signal</keyword>
<dbReference type="Proteomes" id="UP000198688">
    <property type="component" value="Chromosome I"/>
</dbReference>
<feature type="signal peptide" evidence="2">
    <location>
        <begin position="1"/>
        <end position="27"/>
    </location>
</feature>
<protein>
    <submittedName>
        <fullName evidence="3">Uncharacterized protein</fullName>
    </submittedName>
</protein>
<evidence type="ECO:0000313" key="4">
    <source>
        <dbReference type="Proteomes" id="UP000198688"/>
    </source>
</evidence>
<evidence type="ECO:0000256" key="2">
    <source>
        <dbReference type="SAM" id="SignalP"/>
    </source>
</evidence>
<dbReference type="EMBL" id="LT629758">
    <property type="protein sequence ID" value="SDT34185.1"/>
    <property type="molecule type" value="Genomic_DNA"/>
</dbReference>
<dbReference type="AlphaFoldDB" id="A0A1H1ZK60"/>
<gene>
    <name evidence="3" type="ORF">SAMN04489716_3368</name>
</gene>
<dbReference type="STRING" id="113562.SAMN04489716_3368"/>
<dbReference type="RefSeq" id="WP_157751630.1">
    <property type="nucleotide sequence ID" value="NZ_BOMJ01000005.1"/>
</dbReference>
<feature type="compositionally biased region" description="Basic and acidic residues" evidence="1">
    <location>
        <begin position="98"/>
        <end position="119"/>
    </location>
</feature>
<organism evidence="3 4">
    <name type="scientific">Actinoplanes derwentensis</name>
    <dbReference type="NCBI Taxonomy" id="113562"/>
    <lineage>
        <taxon>Bacteria</taxon>
        <taxon>Bacillati</taxon>
        <taxon>Actinomycetota</taxon>
        <taxon>Actinomycetes</taxon>
        <taxon>Micromonosporales</taxon>
        <taxon>Micromonosporaceae</taxon>
        <taxon>Actinoplanes</taxon>
    </lineage>
</organism>
<evidence type="ECO:0000313" key="3">
    <source>
        <dbReference type="EMBL" id="SDT34185.1"/>
    </source>
</evidence>
<feature type="chain" id="PRO_5009267788" evidence="2">
    <location>
        <begin position="28"/>
        <end position="290"/>
    </location>
</feature>
<evidence type="ECO:0000256" key="1">
    <source>
        <dbReference type="SAM" id="MobiDB-lite"/>
    </source>
</evidence>